<evidence type="ECO:0000256" key="3">
    <source>
        <dbReference type="SAM" id="Coils"/>
    </source>
</evidence>
<accession>A0A553DSE1</accession>
<dbReference type="InterPro" id="IPR009078">
    <property type="entry name" value="Ferritin-like_SF"/>
</dbReference>
<organism evidence="5 6">
    <name type="scientific">Flavobacterium restrictum</name>
    <dbReference type="NCBI Taxonomy" id="2594428"/>
    <lineage>
        <taxon>Bacteria</taxon>
        <taxon>Pseudomonadati</taxon>
        <taxon>Bacteroidota</taxon>
        <taxon>Flavobacteriia</taxon>
        <taxon>Flavobacteriales</taxon>
        <taxon>Flavobacteriaceae</taxon>
        <taxon>Flavobacterium</taxon>
    </lineage>
</organism>
<gene>
    <name evidence="5" type="ORF">FNW21_14545</name>
</gene>
<feature type="domain" description="Ferritin/DPS" evidence="4">
    <location>
        <begin position="19"/>
        <end position="156"/>
    </location>
</feature>
<dbReference type="RefSeq" id="WP_144257485.1">
    <property type="nucleotide sequence ID" value="NZ_VJZT01000020.1"/>
</dbReference>
<dbReference type="InterPro" id="IPR012347">
    <property type="entry name" value="Ferritin-like"/>
</dbReference>
<dbReference type="GO" id="GO:0008199">
    <property type="term" value="F:ferric iron binding"/>
    <property type="evidence" value="ECO:0007669"/>
    <property type="project" value="InterPro"/>
</dbReference>
<evidence type="ECO:0000313" key="5">
    <source>
        <dbReference type="EMBL" id="TRX35685.1"/>
    </source>
</evidence>
<evidence type="ECO:0000256" key="1">
    <source>
        <dbReference type="ARBA" id="ARBA00009497"/>
    </source>
</evidence>
<dbReference type="InterPro" id="IPR002177">
    <property type="entry name" value="DPS_DNA-bd"/>
</dbReference>
<feature type="coiled-coil region" evidence="3">
    <location>
        <begin position="49"/>
        <end position="76"/>
    </location>
</feature>
<dbReference type="InterPro" id="IPR023188">
    <property type="entry name" value="DPS_DNA-bd_CS"/>
</dbReference>
<proteinExistence type="inferred from homology"/>
<dbReference type="InterPro" id="IPR008331">
    <property type="entry name" value="Ferritin_DPS_dom"/>
</dbReference>
<evidence type="ECO:0000256" key="2">
    <source>
        <dbReference type="RuleBase" id="RU003875"/>
    </source>
</evidence>
<dbReference type="OrthoDB" id="9797023at2"/>
<dbReference type="AlphaFoldDB" id="A0A553DSE1"/>
<comment type="caution">
    <text evidence="5">The sequence shown here is derived from an EMBL/GenBank/DDBJ whole genome shotgun (WGS) entry which is preliminary data.</text>
</comment>
<reference evidence="5 6" key="1">
    <citation type="submission" date="2019-07" db="EMBL/GenBank/DDBJ databases">
        <title>Novel species of Flavobacterium.</title>
        <authorList>
            <person name="Liu Q."/>
            <person name="Xin Y.-H."/>
        </authorList>
    </citation>
    <scope>NUCLEOTIDE SEQUENCE [LARGE SCALE GENOMIC DNA]</scope>
    <source>
        <strain evidence="5 6">LB1R34</strain>
    </source>
</reference>
<dbReference type="Proteomes" id="UP000316371">
    <property type="component" value="Unassembled WGS sequence"/>
</dbReference>
<sequence length="157" mass="18325">MQPAIGISEKNLEKSITFLSSILADQMTLYIKIRKFHWNVSGESFMELHKLFENQYKQLEESIDEIAERINKLGGKTIGTLKEFSEMTRLKEFPGHYPTQKEMIKELLGDQETIIIELRKDITLCSQENKDAGTVDFMTGMMQDHETMAWILRRYLS</sequence>
<comment type="similarity">
    <text evidence="1 2">Belongs to the Dps family.</text>
</comment>
<keyword evidence="3" id="KW-0175">Coiled coil</keyword>
<evidence type="ECO:0000259" key="4">
    <source>
        <dbReference type="Pfam" id="PF00210"/>
    </source>
</evidence>
<dbReference type="SUPFAM" id="SSF47240">
    <property type="entry name" value="Ferritin-like"/>
    <property type="match status" value="1"/>
</dbReference>
<protein>
    <submittedName>
        <fullName evidence="5">DNA starvation/stationary phase protection protein</fullName>
    </submittedName>
</protein>
<dbReference type="PIRSF" id="PIRSF005900">
    <property type="entry name" value="Dps"/>
    <property type="match status" value="1"/>
</dbReference>
<dbReference type="EMBL" id="VJZT01000020">
    <property type="protein sequence ID" value="TRX35685.1"/>
    <property type="molecule type" value="Genomic_DNA"/>
</dbReference>
<dbReference type="Gene3D" id="1.20.1260.10">
    <property type="match status" value="1"/>
</dbReference>
<dbReference type="PANTHER" id="PTHR42932:SF3">
    <property type="entry name" value="DNA PROTECTION DURING STARVATION PROTEIN"/>
    <property type="match status" value="1"/>
</dbReference>
<dbReference type="PANTHER" id="PTHR42932">
    <property type="entry name" value="GENERAL STRESS PROTEIN 20U"/>
    <property type="match status" value="1"/>
</dbReference>
<name>A0A553DSE1_9FLAO</name>
<evidence type="ECO:0000313" key="6">
    <source>
        <dbReference type="Proteomes" id="UP000316371"/>
    </source>
</evidence>
<dbReference type="PROSITE" id="PS00818">
    <property type="entry name" value="DPS_1"/>
    <property type="match status" value="1"/>
</dbReference>
<dbReference type="CDD" id="cd01043">
    <property type="entry name" value="DPS"/>
    <property type="match status" value="1"/>
</dbReference>
<dbReference type="Pfam" id="PF00210">
    <property type="entry name" value="Ferritin"/>
    <property type="match status" value="1"/>
</dbReference>
<keyword evidence="6" id="KW-1185">Reference proteome</keyword>
<dbReference type="PRINTS" id="PR01346">
    <property type="entry name" value="HELNAPAPROT"/>
</dbReference>
<dbReference type="GO" id="GO:0016722">
    <property type="term" value="F:oxidoreductase activity, acting on metal ions"/>
    <property type="evidence" value="ECO:0007669"/>
    <property type="project" value="InterPro"/>
</dbReference>